<dbReference type="AlphaFoldDB" id="A0A811KCR3"/>
<evidence type="ECO:0000313" key="8">
    <source>
        <dbReference type="Proteomes" id="UP000614601"/>
    </source>
</evidence>
<dbReference type="GO" id="GO:0034511">
    <property type="term" value="F:U3 snoRNA binding"/>
    <property type="evidence" value="ECO:0007669"/>
    <property type="project" value="TreeGrafter"/>
</dbReference>
<dbReference type="PANTHER" id="PTHR19854">
    <property type="entry name" value="TRANSDUCIN BETA-LIKE 3"/>
    <property type="match status" value="1"/>
</dbReference>
<dbReference type="SMART" id="SM00320">
    <property type="entry name" value="WD40"/>
    <property type="match status" value="10"/>
</dbReference>
<feature type="repeat" description="WD" evidence="5">
    <location>
        <begin position="399"/>
        <end position="432"/>
    </location>
</feature>
<evidence type="ECO:0000256" key="4">
    <source>
        <dbReference type="ARBA" id="ARBA00023242"/>
    </source>
</evidence>
<feature type="repeat" description="WD" evidence="5">
    <location>
        <begin position="298"/>
        <end position="334"/>
    </location>
</feature>
<gene>
    <name evidence="7" type="ORF">BOKJ2_LOCUS4965</name>
</gene>
<dbReference type="EMBL" id="CAJFDH010000002">
    <property type="protein sequence ID" value="CAD5213164.1"/>
    <property type="molecule type" value="Genomic_DNA"/>
</dbReference>
<dbReference type="PROSITE" id="PS00678">
    <property type="entry name" value="WD_REPEATS_1"/>
    <property type="match status" value="1"/>
</dbReference>
<name>A0A811KCR3_9BILA</name>
<dbReference type="InterPro" id="IPR036322">
    <property type="entry name" value="WD40_repeat_dom_sf"/>
</dbReference>
<dbReference type="GO" id="GO:0030686">
    <property type="term" value="C:90S preribosome"/>
    <property type="evidence" value="ECO:0007669"/>
    <property type="project" value="TreeGrafter"/>
</dbReference>
<keyword evidence="3" id="KW-0677">Repeat</keyword>
<dbReference type="SUPFAM" id="SSF50978">
    <property type="entry name" value="WD40 repeat-like"/>
    <property type="match status" value="2"/>
</dbReference>
<evidence type="ECO:0000256" key="3">
    <source>
        <dbReference type="ARBA" id="ARBA00022737"/>
    </source>
</evidence>
<dbReference type="InterPro" id="IPR013934">
    <property type="entry name" value="Utp13_C"/>
</dbReference>
<evidence type="ECO:0000256" key="5">
    <source>
        <dbReference type="PROSITE-ProRule" id="PRU00221"/>
    </source>
</evidence>
<dbReference type="OrthoDB" id="5414888at2759"/>
<keyword evidence="2 5" id="KW-0853">WD repeat</keyword>
<dbReference type="Pfam" id="PF08625">
    <property type="entry name" value="Utp13"/>
    <property type="match status" value="1"/>
</dbReference>
<dbReference type="PROSITE" id="PS50082">
    <property type="entry name" value="WD_REPEATS_2"/>
    <property type="match status" value="5"/>
</dbReference>
<dbReference type="Proteomes" id="UP000614601">
    <property type="component" value="Unassembled WGS sequence"/>
</dbReference>
<feature type="repeat" description="WD" evidence="5">
    <location>
        <begin position="244"/>
        <end position="286"/>
    </location>
</feature>
<dbReference type="PROSITE" id="PS50294">
    <property type="entry name" value="WD_REPEATS_REGION"/>
    <property type="match status" value="3"/>
</dbReference>
<dbReference type="GO" id="GO:0000480">
    <property type="term" value="P:endonucleolytic cleavage in 5'-ETS of tricistronic rRNA transcript (SSU-rRNA, 5.8S rRNA, LSU-rRNA)"/>
    <property type="evidence" value="ECO:0007669"/>
    <property type="project" value="TreeGrafter"/>
</dbReference>
<evidence type="ECO:0000259" key="6">
    <source>
        <dbReference type="Pfam" id="PF08625"/>
    </source>
</evidence>
<dbReference type="CDD" id="cd00200">
    <property type="entry name" value="WD40"/>
    <property type="match status" value="1"/>
</dbReference>
<dbReference type="PANTHER" id="PTHR19854:SF15">
    <property type="entry name" value="TRANSDUCIN BETA-LIKE PROTEIN 3"/>
    <property type="match status" value="1"/>
</dbReference>
<comment type="subcellular location">
    <subcellularLocation>
        <location evidence="1">Nucleus</location>
        <location evidence="1">Nucleolus</location>
    </subcellularLocation>
</comment>
<keyword evidence="4" id="KW-0539">Nucleus</keyword>
<dbReference type="EMBL" id="CAJFCW020000002">
    <property type="protein sequence ID" value="CAG9099415.1"/>
    <property type="molecule type" value="Genomic_DNA"/>
</dbReference>
<comment type="caution">
    <text evidence="7">The sequence shown here is derived from an EMBL/GenBank/DDBJ whole genome shotgun (WGS) entry which is preliminary data.</text>
</comment>
<reference evidence="7" key="1">
    <citation type="submission" date="2020-09" db="EMBL/GenBank/DDBJ databases">
        <authorList>
            <person name="Kikuchi T."/>
        </authorList>
    </citation>
    <scope>NUCLEOTIDE SEQUENCE</scope>
    <source>
        <strain evidence="7">SH1</strain>
    </source>
</reference>
<proteinExistence type="predicted"/>
<dbReference type="InterPro" id="IPR001680">
    <property type="entry name" value="WD40_rpt"/>
</dbReference>
<dbReference type="Gene3D" id="2.130.10.10">
    <property type="entry name" value="YVTN repeat-like/Quinoprotein amine dehydrogenase"/>
    <property type="match status" value="3"/>
</dbReference>
<dbReference type="GO" id="GO:0000472">
    <property type="term" value="P:endonucleolytic cleavage to generate mature 5'-end of SSU-rRNA from (SSU-rRNA, 5.8S rRNA, LSU-rRNA)"/>
    <property type="evidence" value="ECO:0007669"/>
    <property type="project" value="TreeGrafter"/>
</dbReference>
<evidence type="ECO:0000256" key="2">
    <source>
        <dbReference type="ARBA" id="ARBA00022574"/>
    </source>
</evidence>
<dbReference type="GO" id="GO:0032040">
    <property type="term" value="C:small-subunit processome"/>
    <property type="evidence" value="ECO:0007669"/>
    <property type="project" value="InterPro"/>
</dbReference>
<keyword evidence="8" id="KW-1185">Reference proteome</keyword>
<dbReference type="InterPro" id="IPR019775">
    <property type="entry name" value="WD40_repeat_CS"/>
</dbReference>
<organism evidence="7 8">
    <name type="scientific">Bursaphelenchus okinawaensis</name>
    <dbReference type="NCBI Taxonomy" id="465554"/>
    <lineage>
        <taxon>Eukaryota</taxon>
        <taxon>Metazoa</taxon>
        <taxon>Ecdysozoa</taxon>
        <taxon>Nematoda</taxon>
        <taxon>Chromadorea</taxon>
        <taxon>Rhabditida</taxon>
        <taxon>Tylenchina</taxon>
        <taxon>Tylenchomorpha</taxon>
        <taxon>Aphelenchoidea</taxon>
        <taxon>Aphelenchoididae</taxon>
        <taxon>Bursaphelenchus</taxon>
    </lineage>
</organism>
<feature type="domain" description="U3 small nucleolar RNA-associated protein 13 C-terminal" evidence="6">
    <location>
        <begin position="567"/>
        <end position="699"/>
    </location>
</feature>
<feature type="repeat" description="WD" evidence="5">
    <location>
        <begin position="353"/>
        <end position="387"/>
    </location>
</feature>
<evidence type="ECO:0000313" key="7">
    <source>
        <dbReference type="EMBL" id="CAD5213164.1"/>
    </source>
</evidence>
<accession>A0A811KCR3</accession>
<evidence type="ECO:0000256" key="1">
    <source>
        <dbReference type="ARBA" id="ARBA00004604"/>
    </source>
</evidence>
<feature type="repeat" description="WD" evidence="5">
    <location>
        <begin position="441"/>
        <end position="482"/>
    </location>
</feature>
<dbReference type="Pfam" id="PF00400">
    <property type="entry name" value="WD40"/>
    <property type="match status" value="5"/>
</dbReference>
<dbReference type="Proteomes" id="UP000783686">
    <property type="component" value="Unassembled WGS sequence"/>
</dbReference>
<dbReference type="InterPro" id="IPR015943">
    <property type="entry name" value="WD40/YVTN_repeat-like_dom_sf"/>
</dbReference>
<sequence>MVCKVQDMILLTGSSDFTTKVWNLKQNVCTHTLKGPSVVSVIEFLDEDSVLVGYGEGQVRLFNVGQKGGKHVKEFKNHSSRITSIIKKKFDGQDLALILSRDQTMTKIDLSTFKASNSLPLFEPIEDAVYVKKLDTLFTVGSEGILKFWHPTKATLQAQYRITTKALESITYVKKTNQILMASEDQNLLFFDLETKKLVKTLSGYNDEILDVKYVSKDTNVVAVATNSPQLRLYDLNDFNCTLVEGHSDTIMSVDAPSWDSNMVASASKDNTLIIWTVRSKSEALEQKKPRAEKIATATGHTNSVTGVKFSSQRNAAFCVTISNDSTLKLWSLKPIFKKKKELVTKLTADSTIVAHQSDVTAVDVSQNDLLCATSSIDKTVKLWHIDKDTMQLGSAGTLSGHRRGVWDVKFAKTTQSVITGSGDCTIKLYSLLDLSCQKTYEGHSFAVLTIDFIKNEQQILSCDSNGLLKVWDTKTGVCEKTDEIHSDKIWAIESIPPASEALDALDERRREDLEKGGDGNVELKPEEYERYVSVGSDGKIIVWADVTDEIAAENARKEAERLAQIQTLENFMRLEKYCEALKLTLELDHPFQCYKVLNKIFTTKGKDKLQPLIGELNSNNKAKLLEFSTQWNTNTRTYQTAQITLNAIFRTVPRKQLEALPNFAAQLEALLPYTRRHFERLQNMKENVTFVNYITSRMSAL</sequence>
<protein>
    <recommendedName>
        <fullName evidence="6">U3 small nucleolar RNA-associated protein 13 C-terminal domain-containing protein</fullName>
    </recommendedName>
</protein>